<organism evidence="2 3">
    <name type="scientific">Oedothorax gibbosus</name>
    <dbReference type="NCBI Taxonomy" id="931172"/>
    <lineage>
        <taxon>Eukaryota</taxon>
        <taxon>Metazoa</taxon>
        <taxon>Ecdysozoa</taxon>
        <taxon>Arthropoda</taxon>
        <taxon>Chelicerata</taxon>
        <taxon>Arachnida</taxon>
        <taxon>Araneae</taxon>
        <taxon>Araneomorphae</taxon>
        <taxon>Entelegynae</taxon>
        <taxon>Araneoidea</taxon>
        <taxon>Linyphiidae</taxon>
        <taxon>Erigoninae</taxon>
        <taxon>Oedothorax</taxon>
    </lineage>
</organism>
<protein>
    <submittedName>
        <fullName evidence="2">Uncharacterized protein</fullName>
    </submittedName>
</protein>
<dbReference type="EMBL" id="JAFNEN010000159">
    <property type="protein sequence ID" value="KAG8191426.1"/>
    <property type="molecule type" value="Genomic_DNA"/>
</dbReference>
<accession>A0AAV6V709</accession>
<proteinExistence type="predicted"/>
<evidence type="ECO:0000313" key="2">
    <source>
        <dbReference type="EMBL" id="KAG8191426.1"/>
    </source>
</evidence>
<evidence type="ECO:0000256" key="1">
    <source>
        <dbReference type="SAM" id="MobiDB-lite"/>
    </source>
</evidence>
<feature type="region of interest" description="Disordered" evidence="1">
    <location>
        <begin position="27"/>
        <end position="62"/>
    </location>
</feature>
<dbReference type="Proteomes" id="UP000827092">
    <property type="component" value="Unassembled WGS sequence"/>
</dbReference>
<reference evidence="2 3" key="1">
    <citation type="journal article" date="2022" name="Nat. Ecol. Evol.">
        <title>A masculinizing supergene underlies an exaggerated male reproductive morph in a spider.</title>
        <authorList>
            <person name="Hendrickx F."/>
            <person name="De Corte Z."/>
            <person name="Sonet G."/>
            <person name="Van Belleghem S.M."/>
            <person name="Kostlbacher S."/>
            <person name="Vangestel C."/>
        </authorList>
    </citation>
    <scope>NUCLEOTIDE SEQUENCE [LARGE SCALE GENOMIC DNA]</scope>
    <source>
        <strain evidence="2">W744_W776</strain>
    </source>
</reference>
<keyword evidence="3" id="KW-1185">Reference proteome</keyword>
<evidence type="ECO:0000313" key="3">
    <source>
        <dbReference type="Proteomes" id="UP000827092"/>
    </source>
</evidence>
<gene>
    <name evidence="2" type="ORF">JTE90_020679</name>
</gene>
<name>A0AAV6V709_9ARAC</name>
<comment type="caution">
    <text evidence="2">The sequence shown here is derived from an EMBL/GenBank/DDBJ whole genome shotgun (WGS) entry which is preliminary data.</text>
</comment>
<sequence>MFYSLRIDKTTPFKGCAKDSYCSLLAQGSGKPKSKPNVAPSSRQIAWADAASDEGPPSANRPSDGLYSGLCVCFEGQLPGVSPLMNQDTERVPLQVDDIPCWVPLGPTADPTTGCGGGWGNHRFRLSISKEN</sequence>
<dbReference type="AlphaFoldDB" id="A0AAV6V709"/>